<keyword evidence="1" id="KW-0004">4Fe-4S</keyword>
<name>A0A0F9GID9_9ZZZZ</name>
<organism evidence="9">
    <name type="scientific">marine sediment metagenome</name>
    <dbReference type="NCBI Taxonomy" id="412755"/>
    <lineage>
        <taxon>unclassified sequences</taxon>
        <taxon>metagenomes</taxon>
        <taxon>ecological metagenomes</taxon>
    </lineage>
</organism>
<proteinExistence type="predicted"/>
<dbReference type="SMART" id="SM00986">
    <property type="entry name" value="UDG"/>
    <property type="match status" value="1"/>
</dbReference>
<reference evidence="9" key="1">
    <citation type="journal article" date="2015" name="Nature">
        <title>Complex archaea that bridge the gap between prokaryotes and eukaryotes.</title>
        <authorList>
            <person name="Spang A."/>
            <person name="Saw J.H."/>
            <person name="Jorgensen S.L."/>
            <person name="Zaremba-Niedzwiedzka K."/>
            <person name="Martijn J."/>
            <person name="Lind A.E."/>
            <person name="van Eijk R."/>
            <person name="Schleper C."/>
            <person name="Guy L."/>
            <person name="Ettema T.J."/>
        </authorList>
    </citation>
    <scope>NUCLEOTIDE SEQUENCE</scope>
</reference>
<evidence type="ECO:0000256" key="7">
    <source>
        <dbReference type="ARBA" id="ARBA00023204"/>
    </source>
</evidence>
<keyword evidence="3" id="KW-0227">DNA damage</keyword>
<evidence type="ECO:0000256" key="6">
    <source>
        <dbReference type="ARBA" id="ARBA00023014"/>
    </source>
</evidence>
<dbReference type="PANTHER" id="PTHR33693:SF1">
    <property type="entry name" value="TYPE-4 URACIL-DNA GLYCOSYLASE"/>
    <property type="match status" value="1"/>
</dbReference>
<evidence type="ECO:0000256" key="1">
    <source>
        <dbReference type="ARBA" id="ARBA00022485"/>
    </source>
</evidence>
<dbReference type="InterPro" id="IPR005122">
    <property type="entry name" value="Uracil-DNA_glycosylase-like"/>
</dbReference>
<evidence type="ECO:0000259" key="8">
    <source>
        <dbReference type="SMART" id="SM00986"/>
    </source>
</evidence>
<keyword evidence="7" id="KW-0234">DNA repair</keyword>
<keyword evidence="5" id="KW-0408">Iron</keyword>
<feature type="domain" description="Uracil-DNA glycosylase-like" evidence="8">
    <location>
        <begin position="27"/>
        <end position="184"/>
    </location>
</feature>
<dbReference type="GO" id="GO:0051539">
    <property type="term" value="F:4 iron, 4 sulfur cluster binding"/>
    <property type="evidence" value="ECO:0007669"/>
    <property type="project" value="UniProtKB-KW"/>
</dbReference>
<dbReference type="AlphaFoldDB" id="A0A0F9GID9"/>
<evidence type="ECO:0000256" key="4">
    <source>
        <dbReference type="ARBA" id="ARBA00022801"/>
    </source>
</evidence>
<dbReference type="PANTHER" id="PTHR33693">
    <property type="entry name" value="TYPE-5 URACIL-DNA GLYCOSYLASE"/>
    <property type="match status" value="1"/>
</dbReference>
<comment type="caution">
    <text evidence="9">The sequence shown here is derived from an EMBL/GenBank/DDBJ whole genome shotgun (WGS) entry which is preliminary data.</text>
</comment>
<dbReference type="GO" id="GO:0046872">
    <property type="term" value="F:metal ion binding"/>
    <property type="evidence" value="ECO:0007669"/>
    <property type="project" value="UniProtKB-KW"/>
</dbReference>
<dbReference type="InterPro" id="IPR051536">
    <property type="entry name" value="UDG_Type-4/5"/>
</dbReference>
<sequence>QQCQKGCSSMLPKPPDCPIPGARGFMRPEGTGSLGVLMLGESAGAHEVREGLPFRPTAPAGSVLERAIKRAGYERQQFRIWNMIGCQPKDNKLDHMPYEQAALTHCKPRLDAIIAEMKPRCIMTLGAVPTRALTGMTGYKQSIGLLRGFLLPSLDYACPVLPSYHPSYLRRGAKGKDESGAAVKGEKGGGMSLFGVLMGDMHRAVQVARDKEKACSTTERARLTKNFKVNTEDEISAFAHFVKDNAFPSHTTSKLQ</sequence>
<dbReference type="SUPFAM" id="SSF52141">
    <property type="entry name" value="Uracil-DNA glycosylase-like"/>
    <property type="match status" value="1"/>
</dbReference>
<keyword evidence="4" id="KW-0378">Hydrolase</keyword>
<dbReference type="Pfam" id="PF03167">
    <property type="entry name" value="UDG"/>
    <property type="match status" value="1"/>
</dbReference>
<protein>
    <recommendedName>
        <fullName evidence="8">Uracil-DNA glycosylase-like domain-containing protein</fullName>
    </recommendedName>
</protein>
<accession>A0A0F9GID9</accession>
<keyword evidence="2" id="KW-0479">Metal-binding</keyword>
<dbReference type="Gene3D" id="3.40.470.10">
    <property type="entry name" value="Uracil-DNA glycosylase-like domain"/>
    <property type="match status" value="1"/>
</dbReference>
<feature type="non-terminal residue" evidence="9">
    <location>
        <position position="1"/>
    </location>
</feature>
<dbReference type="GO" id="GO:0097506">
    <property type="term" value="F:deaminated base DNA N-glycosylase activity"/>
    <property type="evidence" value="ECO:0007669"/>
    <property type="project" value="UniProtKB-ARBA"/>
</dbReference>
<evidence type="ECO:0000256" key="2">
    <source>
        <dbReference type="ARBA" id="ARBA00022723"/>
    </source>
</evidence>
<dbReference type="EMBL" id="LAZR01020054">
    <property type="protein sequence ID" value="KKL90266.1"/>
    <property type="molecule type" value="Genomic_DNA"/>
</dbReference>
<evidence type="ECO:0000256" key="3">
    <source>
        <dbReference type="ARBA" id="ARBA00022763"/>
    </source>
</evidence>
<evidence type="ECO:0000256" key="5">
    <source>
        <dbReference type="ARBA" id="ARBA00023004"/>
    </source>
</evidence>
<evidence type="ECO:0000313" key="9">
    <source>
        <dbReference type="EMBL" id="KKL90266.1"/>
    </source>
</evidence>
<dbReference type="SMART" id="SM00987">
    <property type="entry name" value="UreE_C"/>
    <property type="match status" value="1"/>
</dbReference>
<dbReference type="GO" id="GO:0006281">
    <property type="term" value="P:DNA repair"/>
    <property type="evidence" value="ECO:0007669"/>
    <property type="project" value="UniProtKB-KW"/>
</dbReference>
<dbReference type="InterPro" id="IPR036895">
    <property type="entry name" value="Uracil-DNA_glycosylase-like_sf"/>
</dbReference>
<gene>
    <name evidence="9" type="ORF">LCGC14_1906430</name>
</gene>
<keyword evidence="6" id="KW-0411">Iron-sulfur</keyword>